<evidence type="ECO:0000313" key="4">
    <source>
        <dbReference type="Proteomes" id="UP001597201"/>
    </source>
</evidence>
<comment type="caution">
    <text evidence="3">The sequence shown here is derived from an EMBL/GenBank/DDBJ whole genome shotgun (WGS) entry which is preliminary data.</text>
</comment>
<sequence>MKSYTRIYRISKLLALVFCLALVQMLQAQDVEKHKVRLNGQYVKVMDGEVMINLKASSRIGRQNVAITGAHIMISNEVGEEEYALGHVMTDENGQGSLVLPSLASLKMDSTTTYTIRALYKGNDTLTKASTRISVRDAKIIARVIEKDSVNYITAQLMDAATDSLLADRSLFTQVDRLIRPLKFGKDFNNTDEEGSIMVKIPDDIPGIDGNLLLEVVLSESDEYGTVKARVNAPVGVPVVQESTFDQRTMWGPKNKAPMYLLIIANFIIFGIWITIVYLIRNLFRISKA</sequence>
<evidence type="ECO:0000256" key="2">
    <source>
        <dbReference type="SAM" id="SignalP"/>
    </source>
</evidence>
<protein>
    <recommendedName>
        <fullName evidence="5">DUF4198 domain-containing protein</fullName>
    </recommendedName>
</protein>
<keyword evidence="1" id="KW-0812">Transmembrane</keyword>
<proteinExistence type="predicted"/>
<evidence type="ECO:0000313" key="3">
    <source>
        <dbReference type="EMBL" id="MFD1314721.1"/>
    </source>
</evidence>
<dbReference type="EMBL" id="JBHTMY010000002">
    <property type="protein sequence ID" value="MFD1314721.1"/>
    <property type="molecule type" value="Genomic_DNA"/>
</dbReference>
<dbReference type="Proteomes" id="UP001597201">
    <property type="component" value="Unassembled WGS sequence"/>
</dbReference>
<accession>A0ABW3XYS6</accession>
<gene>
    <name evidence="3" type="ORF">ACFQ39_03760</name>
</gene>
<evidence type="ECO:0000256" key="1">
    <source>
        <dbReference type="SAM" id="Phobius"/>
    </source>
</evidence>
<organism evidence="3 4">
    <name type="scientific">Namhaeicola litoreus</name>
    <dbReference type="NCBI Taxonomy" id="1052145"/>
    <lineage>
        <taxon>Bacteria</taxon>
        <taxon>Pseudomonadati</taxon>
        <taxon>Bacteroidota</taxon>
        <taxon>Flavobacteriia</taxon>
        <taxon>Flavobacteriales</taxon>
        <taxon>Flavobacteriaceae</taxon>
        <taxon>Namhaeicola</taxon>
    </lineage>
</organism>
<evidence type="ECO:0008006" key="5">
    <source>
        <dbReference type="Google" id="ProtNLM"/>
    </source>
</evidence>
<reference evidence="4" key="1">
    <citation type="journal article" date="2019" name="Int. J. Syst. Evol. Microbiol.">
        <title>The Global Catalogue of Microorganisms (GCM) 10K type strain sequencing project: providing services to taxonomists for standard genome sequencing and annotation.</title>
        <authorList>
            <consortium name="The Broad Institute Genomics Platform"/>
            <consortium name="The Broad Institute Genome Sequencing Center for Infectious Disease"/>
            <person name="Wu L."/>
            <person name="Ma J."/>
        </authorList>
    </citation>
    <scope>NUCLEOTIDE SEQUENCE [LARGE SCALE GENOMIC DNA]</scope>
    <source>
        <strain evidence="4">CCUG 61485</strain>
    </source>
</reference>
<feature type="chain" id="PRO_5045143404" description="DUF4198 domain-containing protein" evidence="2">
    <location>
        <begin position="29"/>
        <end position="289"/>
    </location>
</feature>
<feature type="transmembrane region" description="Helical" evidence="1">
    <location>
        <begin position="259"/>
        <end position="280"/>
    </location>
</feature>
<name>A0ABW3XYS6_9FLAO</name>
<keyword evidence="2" id="KW-0732">Signal</keyword>
<feature type="signal peptide" evidence="2">
    <location>
        <begin position="1"/>
        <end position="28"/>
    </location>
</feature>
<keyword evidence="4" id="KW-1185">Reference proteome</keyword>
<keyword evidence="1" id="KW-1133">Transmembrane helix</keyword>
<keyword evidence="1" id="KW-0472">Membrane</keyword>
<dbReference type="RefSeq" id="WP_377176600.1">
    <property type="nucleotide sequence ID" value="NZ_JBHTMY010000002.1"/>
</dbReference>